<dbReference type="GO" id="GO:0003724">
    <property type="term" value="F:RNA helicase activity"/>
    <property type="evidence" value="ECO:0007669"/>
    <property type="project" value="UniProtKB-EC"/>
</dbReference>
<comment type="caution">
    <text evidence="23">The sequence shown here is derived from an EMBL/GenBank/DDBJ whole genome shotgun (WGS) entry which is preliminary data.</text>
</comment>
<sequence length="949" mass="108113">MSEEQKCNLEKFSHYIERILIPRHVLGFLTTWLTPEAVERIKAEELKGATAATAMLLKYLLELQAEGWFRGFLDGLSAAGYTGLSQAIEEWDFGKIESLEVFRSLLRTIEPNVKNEIDPRNIIDHLTSCVNKRDIEEIRQITDGKGPVAGAEKLIDCLLRSDKEEWPKTFYIALENESYDNVLALWDLKPGNEELSSGKDTESEMDENTSAFNVLQFSEEPEKECLASGSTVLPEGNKSYSSEIPEVPFGMKKDFKLRDYQKELARPALGGKNTIICAPTGSGKTIVSLAICDHHLKTQPQGQKGKVVFLATKVPVYEQQKNVFKQYFDNSGYTVAGISGETHESAPCGMIFEKHDIIVLTPQILVNNLSDGVIPSLSMFTLLIFDECHNTTGNHPYSVLMYNYLRMKLGSSAARLPQIVGLTASVGVGKSKTIKETKDYICKLCALLDAHVISTVKENQEELQRIVFKPEKIIREVGKRQEDLFSEIICSMMAKTEEMAKDVFPPLNSLSNIQTRSFGTQTYEQWIVDTQKKCRLLNMEDKDKESLICRTLFTYTEHLRKYNDALMINEDARTKDALNYLEEFFKNVKNGGYDETEKKLTENFEDKKQKLCEVARDDLNENPKLDDLICILDDEYRQNPQTRTLLFVKTRALVTALKNWVEESEVLSYLKPEVLIGRRRKDESTGMTLPNQKGVLDSFKSSDNSKMLIATSVADEGIDIAQCNLVLLYEYVGNVIKMIQVRGRGRAKDSKCILVTSKPDQAEKEKINIEHETMMTKALVELQQIKESEFVDMITRLQHVEKIVRDVRNLSARRTPEGGNKKLLCGKCKRFACYTEDIRTIQNAHHAVIDKTFEERYSTKPHTKPRSFQGFQKRSKLMCINADCRHDWGITANYLTFRDIPLIKIESFVVEDIETGEQNIFTKWVGVNFPMKEFNMNELVEQAHTAVVK</sequence>
<keyword evidence="5" id="KW-1017">Isopeptide bond</keyword>
<dbReference type="SMART" id="SM00490">
    <property type="entry name" value="HELICc"/>
    <property type="match status" value="1"/>
</dbReference>
<dbReference type="EC" id="3.6.4.13" evidence="3"/>
<keyword evidence="7" id="KW-0399">Innate immunity</keyword>
<evidence type="ECO:0000256" key="14">
    <source>
        <dbReference type="ARBA" id="ARBA00022840"/>
    </source>
</evidence>
<keyword evidence="10" id="KW-0547">Nucleotide-binding</keyword>
<evidence type="ECO:0000256" key="6">
    <source>
        <dbReference type="ARBA" id="ARBA00022553"/>
    </source>
</evidence>
<keyword evidence="24" id="KW-1185">Reference proteome</keyword>
<dbReference type="Proteomes" id="UP001066276">
    <property type="component" value="Chromosome 1_1"/>
</dbReference>
<evidence type="ECO:0000256" key="17">
    <source>
        <dbReference type="ARBA" id="ARBA00022884"/>
    </source>
</evidence>
<dbReference type="GO" id="GO:0016787">
    <property type="term" value="F:hydrolase activity"/>
    <property type="evidence" value="ECO:0007669"/>
    <property type="project" value="UniProtKB-KW"/>
</dbReference>
<evidence type="ECO:0000313" key="24">
    <source>
        <dbReference type="Proteomes" id="UP001066276"/>
    </source>
</evidence>
<evidence type="ECO:0000313" key="23">
    <source>
        <dbReference type="EMBL" id="KAJ1218339.1"/>
    </source>
</evidence>
<evidence type="ECO:0000259" key="22">
    <source>
        <dbReference type="PROSITE" id="PS51789"/>
    </source>
</evidence>
<comment type="similarity">
    <text evidence="2">Belongs to the helicase family. RLR subfamily.</text>
</comment>
<dbReference type="InterPro" id="IPR021673">
    <property type="entry name" value="RLR_CTR"/>
</dbReference>
<dbReference type="GO" id="GO:0002753">
    <property type="term" value="P:cytoplasmic pattern recognition receptor signaling pathway"/>
    <property type="evidence" value="ECO:0007669"/>
    <property type="project" value="TreeGrafter"/>
</dbReference>
<evidence type="ECO:0000256" key="16">
    <source>
        <dbReference type="ARBA" id="ARBA00022859"/>
    </source>
</evidence>
<dbReference type="Pfam" id="PF16739">
    <property type="entry name" value="CARD_2"/>
    <property type="match status" value="2"/>
</dbReference>
<organism evidence="23 24">
    <name type="scientific">Pleurodeles waltl</name>
    <name type="common">Iberian ribbed newt</name>
    <dbReference type="NCBI Taxonomy" id="8319"/>
    <lineage>
        <taxon>Eukaryota</taxon>
        <taxon>Metazoa</taxon>
        <taxon>Chordata</taxon>
        <taxon>Craniata</taxon>
        <taxon>Vertebrata</taxon>
        <taxon>Euteleostomi</taxon>
        <taxon>Amphibia</taxon>
        <taxon>Batrachia</taxon>
        <taxon>Caudata</taxon>
        <taxon>Salamandroidea</taxon>
        <taxon>Salamandridae</taxon>
        <taxon>Pleurodelinae</taxon>
        <taxon>Pleurodeles</taxon>
    </lineage>
</organism>
<dbReference type="PROSITE" id="PS51789">
    <property type="entry name" value="RLR_CTR"/>
    <property type="match status" value="1"/>
</dbReference>
<evidence type="ECO:0000256" key="15">
    <source>
        <dbReference type="ARBA" id="ARBA00022843"/>
    </source>
</evidence>
<feature type="domain" description="Helicase C-terminal" evidence="21">
    <location>
        <begin position="624"/>
        <end position="798"/>
    </location>
</feature>
<dbReference type="GO" id="GO:0008270">
    <property type="term" value="F:zinc ion binding"/>
    <property type="evidence" value="ECO:0007669"/>
    <property type="project" value="TreeGrafter"/>
</dbReference>
<protein>
    <recommendedName>
        <fullName evidence="3">RNA helicase</fullName>
        <ecNumber evidence="3">3.6.4.13</ecNumber>
    </recommendedName>
</protein>
<keyword evidence="4" id="KW-0963">Cytoplasm</keyword>
<dbReference type="InterPro" id="IPR014001">
    <property type="entry name" value="Helicase_ATP-bd"/>
</dbReference>
<dbReference type="InterPro" id="IPR001650">
    <property type="entry name" value="Helicase_C-like"/>
</dbReference>
<reference evidence="23" key="1">
    <citation type="journal article" date="2022" name="bioRxiv">
        <title>Sequencing and chromosome-scale assembly of the giantPleurodeles waltlgenome.</title>
        <authorList>
            <person name="Brown T."/>
            <person name="Elewa A."/>
            <person name="Iarovenko S."/>
            <person name="Subramanian E."/>
            <person name="Araus A.J."/>
            <person name="Petzold A."/>
            <person name="Susuki M."/>
            <person name="Suzuki K.-i.T."/>
            <person name="Hayashi T."/>
            <person name="Toyoda A."/>
            <person name="Oliveira C."/>
            <person name="Osipova E."/>
            <person name="Leigh N.D."/>
            <person name="Simon A."/>
            <person name="Yun M.H."/>
        </authorList>
    </citation>
    <scope>NUCLEOTIDE SEQUENCE</scope>
    <source>
        <strain evidence="23">20211129_DDA</strain>
        <tissue evidence="23">Liver</tissue>
    </source>
</reference>
<dbReference type="InterPro" id="IPR038557">
    <property type="entry name" value="RLR_C_sf"/>
</dbReference>
<evidence type="ECO:0000256" key="8">
    <source>
        <dbReference type="ARBA" id="ARBA00022723"/>
    </source>
</evidence>
<dbReference type="FunFam" id="3.40.50.300:FF:001233">
    <property type="entry name" value="Probable ATP-dependent RNA helicase DDX58"/>
    <property type="match status" value="1"/>
</dbReference>
<evidence type="ECO:0000259" key="20">
    <source>
        <dbReference type="PROSITE" id="PS51192"/>
    </source>
</evidence>
<keyword evidence="9" id="KW-0677">Repeat</keyword>
<dbReference type="GO" id="GO:0005737">
    <property type="term" value="C:cytoplasm"/>
    <property type="evidence" value="ECO:0007669"/>
    <property type="project" value="UniProtKB-SubCell"/>
</dbReference>
<keyword evidence="18" id="KW-0051">Antiviral defense</keyword>
<feature type="domain" description="RLR CTR" evidence="22">
    <location>
        <begin position="811"/>
        <end position="941"/>
    </location>
</feature>
<dbReference type="InterPro" id="IPR051363">
    <property type="entry name" value="RLR_Helicase"/>
</dbReference>
<evidence type="ECO:0000259" key="21">
    <source>
        <dbReference type="PROSITE" id="PS51194"/>
    </source>
</evidence>
<dbReference type="InterPro" id="IPR027417">
    <property type="entry name" value="P-loop_NTPase"/>
</dbReference>
<dbReference type="InterPro" id="IPR011029">
    <property type="entry name" value="DEATH-like_dom_sf"/>
</dbReference>
<keyword evidence="15" id="KW-0832">Ubl conjugation</keyword>
<dbReference type="InterPro" id="IPR031964">
    <property type="entry name" value="CARD_dom"/>
</dbReference>
<accession>A0AAV7WYH0</accession>
<dbReference type="Gene3D" id="1.10.533.10">
    <property type="entry name" value="Death Domain, Fas"/>
    <property type="match status" value="2"/>
</dbReference>
<dbReference type="GO" id="GO:0003725">
    <property type="term" value="F:double-stranded RNA binding"/>
    <property type="evidence" value="ECO:0007669"/>
    <property type="project" value="TreeGrafter"/>
</dbReference>
<dbReference type="Pfam" id="PF18119">
    <property type="entry name" value="RIG-I_C"/>
    <property type="match status" value="1"/>
</dbReference>
<dbReference type="Gene3D" id="2.170.150.30">
    <property type="entry name" value="RIG-I-like receptor, C-terminal regulatory domain"/>
    <property type="match status" value="1"/>
</dbReference>
<evidence type="ECO:0000256" key="4">
    <source>
        <dbReference type="ARBA" id="ARBA00022490"/>
    </source>
</evidence>
<dbReference type="Gene3D" id="1.20.1320.30">
    <property type="match status" value="1"/>
</dbReference>
<evidence type="ECO:0000256" key="11">
    <source>
        <dbReference type="ARBA" id="ARBA00022801"/>
    </source>
</evidence>
<proteinExistence type="inferred from homology"/>
<evidence type="ECO:0000256" key="13">
    <source>
        <dbReference type="ARBA" id="ARBA00022833"/>
    </source>
</evidence>
<evidence type="ECO:0000256" key="19">
    <source>
        <dbReference type="ARBA" id="ARBA00049390"/>
    </source>
</evidence>
<keyword evidence="13" id="KW-0862">Zinc</keyword>
<evidence type="ECO:0000256" key="5">
    <source>
        <dbReference type="ARBA" id="ARBA00022499"/>
    </source>
</evidence>
<dbReference type="SMART" id="SM00487">
    <property type="entry name" value="DEXDc"/>
    <property type="match status" value="1"/>
</dbReference>
<dbReference type="GO" id="GO:0005524">
    <property type="term" value="F:ATP binding"/>
    <property type="evidence" value="ECO:0007669"/>
    <property type="project" value="UniProtKB-KW"/>
</dbReference>
<dbReference type="Pfam" id="PF00271">
    <property type="entry name" value="Helicase_C"/>
    <property type="match status" value="1"/>
</dbReference>
<dbReference type="PROSITE" id="PS51194">
    <property type="entry name" value="HELICASE_CTER"/>
    <property type="match status" value="1"/>
</dbReference>
<gene>
    <name evidence="23" type="ORF">NDU88_005920</name>
</gene>
<dbReference type="SUPFAM" id="SSF52540">
    <property type="entry name" value="P-loop containing nucleoside triphosphate hydrolases"/>
    <property type="match status" value="2"/>
</dbReference>
<comment type="subcellular location">
    <subcellularLocation>
        <location evidence="1">Cytoplasm</location>
    </subcellularLocation>
</comment>
<evidence type="ECO:0000256" key="10">
    <source>
        <dbReference type="ARBA" id="ARBA00022741"/>
    </source>
</evidence>
<dbReference type="GO" id="GO:0003727">
    <property type="term" value="F:single-stranded RNA binding"/>
    <property type="evidence" value="ECO:0007669"/>
    <property type="project" value="TreeGrafter"/>
</dbReference>
<dbReference type="Gene3D" id="3.40.50.300">
    <property type="entry name" value="P-loop containing nucleotide triphosphate hydrolases"/>
    <property type="match status" value="2"/>
</dbReference>
<dbReference type="CDD" id="cd15805">
    <property type="entry name" value="RIG-I_C"/>
    <property type="match status" value="1"/>
</dbReference>
<evidence type="ECO:0000256" key="18">
    <source>
        <dbReference type="ARBA" id="ARBA00023118"/>
    </source>
</evidence>
<evidence type="ECO:0000256" key="2">
    <source>
        <dbReference type="ARBA" id="ARBA00006866"/>
    </source>
</evidence>
<keyword evidence="12" id="KW-0347">Helicase</keyword>
<evidence type="ECO:0000256" key="9">
    <source>
        <dbReference type="ARBA" id="ARBA00022737"/>
    </source>
</evidence>
<dbReference type="PANTHER" id="PTHR14074:SF16">
    <property type="entry name" value="ANTIVIRAL INNATE IMMUNE RESPONSE RECEPTOR RIG-I"/>
    <property type="match status" value="1"/>
</dbReference>
<evidence type="ECO:0000256" key="3">
    <source>
        <dbReference type="ARBA" id="ARBA00012552"/>
    </source>
</evidence>
<dbReference type="FunFam" id="3.40.50.300:FF:001291">
    <property type="entry name" value="Probable ATP-dependent RNA helicase DDX58"/>
    <property type="match status" value="1"/>
</dbReference>
<dbReference type="InterPro" id="IPR011545">
    <property type="entry name" value="DEAD/DEAH_box_helicase_dom"/>
</dbReference>
<comment type="catalytic activity">
    <reaction evidence="19">
        <text>ATP + H2O = ADP + phosphate + H(+)</text>
        <dbReference type="Rhea" id="RHEA:13065"/>
        <dbReference type="ChEBI" id="CHEBI:15377"/>
        <dbReference type="ChEBI" id="CHEBI:15378"/>
        <dbReference type="ChEBI" id="CHEBI:30616"/>
        <dbReference type="ChEBI" id="CHEBI:43474"/>
        <dbReference type="ChEBI" id="CHEBI:456216"/>
        <dbReference type="EC" id="3.6.4.13"/>
    </reaction>
    <physiologicalReaction direction="left-to-right" evidence="19">
        <dbReference type="Rhea" id="RHEA:13066"/>
    </physiologicalReaction>
</comment>
<dbReference type="PROSITE" id="PS51192">
    <property type="entry name" value="HELICASE_ATP_BIND_1"/>
    <property type="match status" value="1"/>
</dbReference>
<dbReference type="FunFam" id="2.170.150.30:FF:000001">
    <property type="entry name" value="Probable ATP-dependent RNA helicase DDX58"/>
    <property type="match status" value="1"/>
</dbReference>
<keyword evidence="11" id="KW-0378">Hydrolase</keyword>
<evidence type="ECO:0000256" key="12">
    <source>
        <dbReference type="ARBA" id="ARBA00022806"/>
    </source>
</evidence>
<dbReference type="Pfam" id="PF00270">
    <property type="entry name" value="DEAD"/>
    <property type="match status" value="1"/>
</dbReference>
<keyword evidence="16" id="KW-0391">Immunity</keyword>
<dbReference type="CDD" id="cd12090">
    <property type="entry name" value="MDA5_ID"/>
    <property type="match status" value="1"/>
</dbReference>
<dbReference type="PANTHER" id="PTHR14074">
    <property type="entry name" value="HELICASE WITH DEATH DOMAIN-RELATED"/>
    <property type="match status" value="1"/>
</dbReference>
<keyword evidence="6" id="KW-0597">Phosphoprotein</keyword>
<dbReference type="AlphaFoldDB" id="A0AAV7WYH0"/>
<evidence type="ECO:0000256" key="7">
    <source>
        <dbReference type="ARBA" id="ARBA00022588"/>
    </source>
</evidence>
<feature type="domain" description="Helicase ATP-binding" evidence="20">
    <location>
        <begin position="265"/>
        <end position="444"/>
    </location>
</feature>
<keyword evidence="17" id="KW-0694">RNA-binding</keyword>
<dbReference type="Pfam" id="PF11648">
    <property type="entry name" value="RIG-I_C-RD"/>
    <property type="match status" value="1"/>
</dbReference>
<keyword evidence="8" id="KW-0479">Metal-binding</keyword>
<dbReference type="GO" id="GO:0140374">
    <property type="term" value="P:antiviral innate immune response"/>
    <property type="evidence" value="ECO:0007669"/>
    <property type="project" value="TreeGrafter"/>
</dbReference>
<name>A0AAV7WYH0_PLEWA</name>
<evidence type="ECO:0000256" key="1">
    <source>
        <dbReference type="ARBA" id="ARBA00004496"/>
    </source>
</evidence>
<keyword evidence="14" id="KW-0067">ATP-binding</keyword>
<dbReference type="EMBL" id="JANPWB010000001">
    <property type="protein sequence ID" value="KAJ1218339.1"/>
    <property type="molecule type" value="Genomic_DNA"/>
</dbReference>
<dbReference type="InterPro" id="IPR041204">
    <property type="entry name" value="RIG-I-like_C"/>
</dbReference>